<comment type="caution">
    <text evidence="5">The sequence shown here is derived from an EMBL/GenBank/DDBJ whole genome shotgun (WGS) entry which is preliminary data.</text>
</comment>
<keyword evidence="1" id="KW-0472">Membrane</keyword>
<dbReference type="InterPro" id="IPR027417">
    <property type="entry name" value="P-loop_NTPase"/>
</dbReference>
<keyword evidence="3 5" id="KW-0067">ATP-binding</keyword>
<dbReference type="Gene3D" id="3.40.50.300">
    <property type="entry name" value="P-loop containing nucleotide triphosphate hydrolases"/>
    <property type="match status" value="1"/>
</dbReference>
<evidence type="ECO:0000256" key="2">
    <source>
        <dbReference type="ARBA" id="ARBA00022741"/>
    </source>
</evidence>
<feature type="domain" description="ABC transporter" evidence="4">
    <location>
        <begin position="15"/>
        <end position="217"/>
    </location>
</feature>
<keyword evidence="6" id="KW-1185">Reference proteome</keyword>
<dbReference type="Pfam" id="PF00005">
    <property type="entry name" value="ABC_tran"/>
    <property type="match status" value="1"/>
</dbReference>
<dbReference type="GO" id="GO:0016887">
    <property type="term" value="F:ATP hydrolysis activity"/>
    <property type="evidence" value="ECO:0007669"/>
    <property type="project" value="InterPro"/>
</dbReference>
<proteinExistence type="predicted"/>
<dbReference type="Proteomes" id="UP001212602">
    <property type="component" value="Unassembled WGS sequence"/>
</dbReference>
<dbReference type="PROSITE" id="PS50893">
    <property type="entry name" value="ABC_TRANSPORTER_2"/>
    <property type="match status" value="1"/>
</dbReference>
<dbReference type="RefSeq" id="WP_271430442.1">
    <property type="nucleotide sequence ID" value="NZ_JAQIPB010000016.1"/>
</dbReference>
<dbReference type="AlphaFoldDB" id="A0AAE3T2N2"/>
<protein>
    <submittedName>
        <fullName evidence="5">ATP-binding cassette domain-containing protein</fullName>
    </submittedName>
</protein>
<dbReference type="PANTHER" id="PTHR43158">
    <property type="entry name" value="SKFA PEPTIDE EXPORT ATP-BINDING PROTEIN SKFE"/>
    <property type="match status" value="1"/>
</dbReference>
<gene>
    <name evidence="5" type="ORF">PGB34_22940</name>
</gene>
<name>A0AAE3T2N2_9BURK</name>
<evidence type="ECO:0000313" key="6">
    <source>
        <dbReference type="Proteomes" id="UP001212602"/>
    </source>
</evidence>
<evidence type="ECO:0000259" key="4">
    <source>
        <dbReference type="PROSITE" id="PS50893"/>
    </source>
</evidence>
<evidence type="ECO:0000313" key="5">
    <source>
        <dbReference type="EMBL" id="MDA7419241.1"/>
    </source>
</evidence>
<accession>A0AAE3T2N2</accession>
<dbReference type="PANTHER" id="PTHR43158:SF2">
    <property type="entry name" value="SKFA PEPTIDE EXPORT ATP-BINDING PROTEIN SKFE"/>
    <property type="match status" value="1"/>
</dbReference>
<dbReference type="GO" id="GO:0005524">
    <property type="term" value="F:ATP binding"/>
    <property type="evidence" value="ECO:0007669"/>
    <property type="project" value="UniProtKB-KW"/>
</dbReference>
<dbReference type="SUPFAM" id="SSF52540">
    <property type="entry name" value="P-loop containing nucleoside triphosphate hydrolases"/>
    <property type="match status" value="1"/>
</dbReference>
<evidence type="ECO:0000256" key="1">
    <source>
        <dbReference type="ARBA" id="ARBA00022475"/>
    </source>
</evidence>
<evidence type="ECO:0000256" key="3">
    <source>
        <dbReference type="ARBA" id="ARBA00022840"/>
    </source>
</evidence>
<dbReference type="EMBL" id="JAQIPB010000016">
    <property type="protein sequence ID" value="MDA7419241.1"/>
    <property type="molecule type" value="Genomic_DNA"/>
</dbReference>
<sequence length="218" mass="23026">MNAPSPLAEPDAPCLQLQDLRVGFDGEAPLLGRWSARLGPGLTLLAGDTGSGKSTVLRVLAGEQPAAGGTLALAGAALPGDVNAWRRLCFWVDPATRAFHEMGVRDCVARLRADDPAFDDAHWQSLAEAFGLAPHLDKGMHMLSTGSRRKVWLACALASGRALTLLDEPTAALDAASIRALQAALAALAQDARRIVVVASGEPWPTLAWRQRVQLPMA</sequence>
<reference evidence="5" key="1">
    <citation type="submission" date="2023-01" db="EMBL/GenBank/DDBJ databases">
        <title>Xenophilus mangrovi sp. nov., isolated from soil of Mangrove nature reserve.</title>
        <authorList>
            <person name="Xu S."/>
            <person name="Liu Z."/>
            <person name="Xu Y."/>
        </authorList>
    </citation>
    <scope>NUCLEOTIDE SEQUENCE</scope>
    <source>
        <strain evidence="5">YW8</strain>
    </source>
</reference>
<keyword evidence="2" id="KW-0547">Nucleotide-binding</keyword>
<keyword evidence="1" id="KW-1003">Cell membrane</keyword>
<dbReference type="InterPro" id="IPR003593">
    <property type="entry name" value="AAA+_ATPase"/>
</dbReference>
<dbReference type="InterPro" id="IPR003439">
    <property type="entry name" value="ABC_transporter-like_ATP-bd"/>
</dbReference>
<dbReference type="SMART" id="SM00382">
    <property type="entry name" value="AAA"/>
    <property type="match status" value="1"/>
</dbReference>
<organism evidence="5 6">
    <name type="scientific">Xenophilus arseniciresistens</name>
    <dbReference type="NCBI Taxonomy" id="1283306"/>
    <lineage>
        <taxon>Bacteria</taxon>
        <taxon>Pseudomonadati</taxon>
        <taxon>Pseudomonadota</taxon>
        <taxon>Betaproteobacteria</taxon>
        <taxon>Burkholderiales</taxon>
        <taxon>Comamonadaceae</taxon>
        <taxon>Xenophilus</taxon>
    </lineage>
</organism>